<dbReference type="Pfam" id="PF03358">
    <property type="entry name" value="FMN_red"/>
    <property type="match status" value="1"/>
</dbReference>
<evidence type="ECO:0000256" key="5">
    <source>
        <dbReference type="SAM" id="MobiDB-lite"/>
    </source>
</evidence>
<accession>A0A939JUH8</accession>
<dbReference type="Gene3D" id="3.40.50.360">
    <property type="match status" value="1"/>
</dbReference>
<evidence type="ECO:0000313" key="8">
    <source>
        <dbReference type="Proteomes" id="UP000664122"/>
    </source>
</evidence>
<dbReference type="PANTHER" id="PTHR43408:SF2">
    <property type="entry name" value="FMN REDUCTASE (NADPH)"/>
    <property type="match status" value="1"/>
</dbReference>
<keyword evidence="4" id="KW-0560">Oxidoreductase</keyword>
<feature type="compositionally biased region" description="Polar residues" evidence="5">
    <location>
        <begin position="1"/>
        <end position="10"/>
    </location>
</feature>
<dbReference type="GO" id="GO:0016491">
    <property type="term" value="F:oxidoreductase activity"/>
    <property type="evidence" value="ECO:0007669"/>
    <property type="project" value="UniProtKB-KW"/>
</dbReference>
<dbReference type="InterPro" id="IPR005025">
    <property type="entry name" value="FMN_Rdtase-like_dom"/>
</dbReference>
<keyword evidence="2" id="KW-0285">Flavoprotein</keyword>
<sequence length="247" mass="26775">MVNNRPSQCSRAGRRLGDRHLRGVPSSRRGERSVHRSQAVLQTSSNVVSDIEDHRLRQSAIAGPVFVGFAGSWSQPSKTRTLVEEAASRAVKRFAGSSHVFDIGDLGDTFGVASRPQQSPALDRQLKAFLAADALIVASPVFKGSYTGLFKHFIDLIDPDRLRNKPVLLAATGGGHRHSLVVEHQLRPLFGFFECRTLATGIYAGPEDFADGRLVGAETSERLDRAVEQFADHLAAAATGSAHRIGR</sequence>
<reference evidence="7" key="1">
    <citation type="submission" date="2021-03" db="EMBL/GenBank/DDBJ databases">
        <title>Whole genome sequence of Jiella sp. CQZ9-1.</title>
        <authorList>
            <person name="Tuo L."/>
        </authorList>
    </citation>
    <scope>NUCLEOTIDE SEQUENCE</scope>
    <source>
        <strain evidence="7">CQZ9-1</strain>
    </source>
</reference>
<name>A0A939JUH8_9HYPH</name>
<keyword evidence="3" id="KW-0288">FMN</keyword>
<dbReference type="InterPro" id="IPR051814">
    <property type="entry name" value="NAD(P)H-dep_FMN_reductase"/>
</dbReference>
<evidence type="ECO:0000256" key="4">
    <source>
        <dbReference type="ARBA" id="ARBA00023002"/>
    </source>
</evidence>
<feature type="domain" description="NADPH-dependent FMN reductase-like" evidence="6">
    <location>
        <begin position="67"/>
        <end position="206"/>
    </location>
</feature>
<evidence type="ECO:0000256" key="1">
    <source>
        <dbReference type="ARBA" id="ARBA00005990"/>
    </source>
</evidence>
<protein>
    <submittedName>
        <fullName evidence="7">NAD(P)H-dependent oxidoreductase</fullName>
    </submittedName>
</protein>
<comment type="caution">
    <text evidence="7">The sequence shown here is derived from an EMBL/GenBank/DDBJ whole genome shotgun (WGS) entry which is preliminary data.</text>
</comment>
<feature type="region of interest" description="Disordered" evidence="5">
    <location>
        <begin position="1"/>
        <end position="38"/>
    </location>
</feature>
<evidence type="ECO:0000256" key="3">
    <source>
        <dbReference type="ARBA" id="ARBA00022643"/>
    </source>
</evidence>
<evidence type="ECO:0000313" key="7">
    <source>
        <dbReference type="EMBL" id="MBO0660967.1"/>
    </source>
</evidence>
<evidence type="ECO:0000259" key="6">
    <source>
        <dbReference type="Pfam" id="PF03358"/>
    </source>
</evidence>
<dbReference type="EMBL" id="JAFMPP010000001">
    <property type="protein sequence ID" value="MBO0660967.1"/>
    <property type="molecule type" value="Genomic_DNA"/>
</dbReference>
<organism evidence="7 8">
    <name type="scientific">Jiella flava</name>
    <dbReference type="NCBI Taxonomy" id="2816857"/>
    <lineage>
        <taxon>Bacteria</taxon>
        <taxon>Pseudomonadati</taxon>
        <taxon>Pseudomonadota</taxon>
        <taxon>Alphaproteobacteria</taxon>
        <taxon>Hyphomicrobiales</taxon>
        <taxon>Aurantimonadaceae</taxon>
        <taxon>Jiella</taxon>
    </lineage>
</organism>
<proteinExistence type="inferred from homology"/>
<comment type="similarity">
    <text evidence="1">Belongs to the SsuE family.</text>
</comment>
<dbReference type="InterPro" id="IPR029039">
    <property type="entry name" value="Flavoprotein-like_sf"/>
</dbReference>
<evidence type="ECO:0000256" key="2">
    <source>
        <dbReference type="ARBA" id="ARBA00022630"/>
    </source>
</evidence>
<keyword evidence="8" id="KW-1185">Reference proteome</keyword>
<dbReference type="PANTHER" id="PTHR43408">
    <property type="entry name" value="FMN REDUCTASE (NADPH)"/>
    <property type="match status" value="1"/>
</dbReference>
<dbReference type="Proteomes" id="UP000664122">
    <property type="component" value="Unassembled WGS sequence"/>
</dbReference>
<gene>
    <name evidence="7" type="ORF">J1C48_00135</name>
</gene>
<dbReference type="SUPFAM" id="SSF52218">
    <property type="entry name" value="Flavoproteins"/>
    <property type="match status" value="1"/>
</dbReference>
<dbReference type="AlphaFoldDB" id="A0A939JUH8"/>